<dbReference type="GeneID" id="27332928"/>
<evidence type="ECO:0000313" key="3">
    <source>
        <dbReference type="Proteomes" id="UP000053328"/>
    </source>
</evidence>
<sequence length="241" mass="26967">MATTTANRPRYPIGIPAKFSVDGEVQRYPGNTVLCHIPPSSPLIPALQAVYTALADHPRIAPSIHLLPPASWHMTVFDGMRERECEPGMWPPGMAKLSLAESTAIYREKLSAFGRTQLRELGLAPPYNMRVRVIEAGPVGIGLELEGATAEEERRMRRLRDAISDVLGFRAPNHDEYGFHVSIAYLMRHVDGESREELERVLKRHLPTLQGEVLILGAPEFCTFENMHAFPRIMYIGDGED</sequence>
<evidence type="ECO:0000313" key="2">
    <source>
        <dbReference type="EMBL" id="KIW15795.1"/>
    </source>
</evidence>
<dbReference type="Pfam" id="PF08975">
    <property type="entry name" value="2H-phosphodiest"/>
    <property type="match status" value="1"/>
</dbReference>
<name>A0A0D2BB07_9EURO</name>
<accession>A0A0D2BB07</accession>
<dbReference type="Proteomes" id="UP000053328">
    <property type="component" value="Unassembled WGS sequence"/>
</dbReference>
<dbReference type="AlphaFoldDB" id="A0A0D2BB07"/>
<dbReference type="Gene3D" id="3.90.1140.10">
    <property type="entry name" value="Cyclic phosphodiesterase"/>
    <property type="match status" value="1"/>
</dbReference>
<protein>
    <recommendedName>
        <fullName evidence="1">DUF1868 domain-containing protein</fullName>
    </recommendedName>
</protein>
<dbReference type="OrthoDB" id="2877829at2759"/>
<dbReference type="SUPFAM" id="SSF55144">
    <property type="entry name" value="LigT-like"/>
    <property type="match status" value="1"/>
</dbReference>
<dbReference type="InterPro" id="IPR015069">
    <property type="entry name" value="2H-PEstase_DUF1868"/>
</dbReference>
<dbReference type="VEuPathDB" id="FungiDB:PV08_05845"/>
<gene>
    <name evidence="2" type="ORF">PV08_05845</name>
</gene>
<dbReference type="InterPro" id="IPR009097">
    <property type="entry name" value="Cyclic_Pdiesterase"/>
</dbReference>
<proteinExistence type="predicted"/>
<organism evidence="2 3">
    <name type="scientific">Exophiala spinifera</name>
    <dbReference type="NCBI Taxonomy" id="91928"/>
    <lineage>
        <taxon>Eukaryota</taxon>
        <taxon>Fungi</taxon>
        <taxon>Dikarya</taxon>
        <taxon>Ascomycota</taxon>
        <taxon>Pezizomycotina</taxon>
        <taxon>Eurotiomycetes</taxon>
        <taxon>Chaetothyriomycetidae</taxon>
        <taxon>Chaetothyriales</taxon>
        <taxon>Herpotrichiellaceae</taxon>
        <taxon>Exophiala</taxon>
    </lineage>
</organism>
<dbReference type="RefSeq" id="XP_016236011.1">
    <property type="nucleotide sequence ID" value="XM_016380184.1"/>
</dbReference>
<dbReference type="EMBL" id="KN847495">
    <property type="protein sequence ID" value="KIW15795.1"/>
    <property type="molecule type" value="Genomic_DNA"/>
</dbReference>
<reference evidence="2 3" key="1">
    <citation type="submission" date="2015-01" db="EMBL/GenBank/DDBJ databases">
        <title>The Genome Sequence of Exophiala spinifera CBS89968.</title>
        <authorList>
            <consortium name="The Broad Institute Genomics Platform"/>
            <person name="Cuomo C."/>
            <person name="de Hoog S."/>
            <person name="Gorbushina A."/>
            <person name="Stielow B."/>
            <person name="Teixiera M."/>
            <person name="Abouelleil A."/>
            <person name="Chapman S.B."/>
            <person name="Priest M."/>
            <person name="Young S.K."/>
            <person name="Wortman J."/>
            <person name="Nusbaum C."/>
            <person name="Birren B."/>
        </authorList>
    </citation>
    <scope>NUCLEOTIDE SEQUENCE [LARGE SCALE GENOMIC DNA]</scope>
    <source>
        <strain evidence="2 3">CBS 89968</strain>
    </source>
</reference>
<dbReference type="HOGENOM" id="CLU_073317_0_0_1"/>
<feature type="domain" description="DUF1868" evidence="1">
    <location>
        <begin position="18"/>
        <end position="115"/>
    </location>
</feature>
<keyword evidence="3" id="KW-1185">Reference proteome</keyword>
<evidence type="ECO:0000259" key="1">
    <source>
        <dbReference type="Pfam" id="PF08975"/>
    </source>
</evidence>